<feature type="transmembrane region" description="Helical" evidence="7">
    <location>
        <begin position="306"/>
        <end position="335"/>
    </location>
</feature>
<evidence type="ECO:0000256" key="7">
    <source>
        <dbReference type="SAM" id="Phobius"/>
    </source>
</evidence>
<feature type="transmembrane region" description="Helical" evidence="7">
    <location>
        <begin position="20"/>
        <end position="42"/>
    </location>
</feature>
<dbReference type="GO" id="GO:0098797">
    <property type="term" value="C:plasma membrane protein complex"/>
    <property type="evidence" value="ECO:0007669"/>
    <property type="project" value="TreeGrafter"/>
</dbReference>
<sequence length="393" mass="41522">MTLRPFVLFLALRHIRRRALQSALTVLGVAVGVMVLVTALSLTNGFIDELISSTLQATPHVSLYPAGGGTLPDDGRLLAAIEAHPEVVAAAPYVSAQALIARRADAQAGIPGRQGYTQVLGIDPERQQAVLDLEVLSAEASALEAGGIILGSSLANSLGVWAGDEVLLVDFNRSRTAFPVAGTFRVGNEIIDAAVSYTSVQALQDYLGAPGELSGFHVRLADPDRALAVAQTLADTTGLLATPWQHLFGNLVEQLELQKTLISVVVFLIVLVAAMGIANILILTVAEKTEEIALLRAVGASQRQILAVFTTEGLLLGGVGTLLGALLGLGLSLYFKFQPYPLPGDLYFITQLPVALQAWDFVWVCTLSLVTSVVAGLLPARRAGRLDPAEILR</sequence>
<evidence type="ECO:0000256" key="5">
    <source>
        <dbReference type="ARBA" id="ARBA00022989"/>
    </source>
</evidence>
<dbReference type="EMBL" id="CP002049">
    <property type="protein sequence ID" value="ADI15041.1"/>
    <property type="molecule type" value="Genomic_DNA"/>
</dbReference>
<organism evidence="10 11">
    <name type="scientific">Truepera radiovictrix (strain DSM 17093 / CIP 108686 / LMG 22925 / RQ-24)</name>
    <dbReference type="NCBI Taxonomy" id="649638"/>
    <lineage>
        <taxon>Bacteria</taxon>
        <taxon>Thermotogati</taxon>
        <taxon>Deinococcota</taxon>
        <taxon>Deinococci</taxon>
        <taxon>Trueperales</taxon>
        <taxon>Trueperaceae</taxon>
        <taxon>Truepera</taxon>
    </lineage>
</organism>
<dbReference type="InterPro" id="IPR025857">
    <property type="entry name" value="MacB_PCD"/>
</dbReference>
<feature type="transmembrane region" description="Helical" evidence="7">
    <location>
        <begin position="261"/>
        <end position="285"/>
    </location>
</feature>
<dbReference type="AlphaFoldDB" id="D7CQQ7"/>
<evidence type="ECO:0000256" key="4">
    <source>
        <dbReference type="ARBA" id="ARBA00022692"/>
    </source>
</evidence>
<evidence type="ECO:0000313" key="10">
    <source>
        <dbReference type="EMBL" id="ADI15041.1"/>
    </source>
</evidence>
<evidence type="ECO:0008006" key="12">
    <source>
        <dbReference type="Google" id="ProtNLM"/>
    </source>
</evidence>
<dbReference type="InterPro" id="IPR003838">
    <property type="entry name" value="ABC3_permease_C"/>
</dbReference>
<keyword evidence="4 7" id="KW-0812">Transmembrane</keyword>
<evidence type="ECO:0000256" key="1">
    <source>
        <dbReference type="ARBA" id="ARBA00004651"/>
    </source>
</evidence>
<dbReference type="RefSeq" id="WP_013178406.1">
    <property type="nucleotide sequence ID" value="NC_014221.1"/>
</dbReference>
<accession>D7CQQ7</accession>
<protein>
    <recommendedName>
        <fullName evidence="12">ABC3 transporter permease protein domain-containing protein</fullName>
    </recommendedName>
</protein>
<reference evidence="10 11" key="2">
    <citation type="journal article" date="2011" name="Stand. Genomic Sci.">
        <title>Complete genome sequence of Truepera radiovictrix type strain (RQ-24).</title>
        <authorList>
            <person name="Ivanova N."/>
            <person name="Rohde C."/>
            <person name="Munk C."/>
            <person name="Nolan M."/>
            <person name="Lucas S."/>
            <person name="Del Rio T.G."/>
            <person name="Tice H."/>
            <person name="Deshpande S."/>
            <person name="Cheng J.F."/>
            <person name="Tapia R."/>
            <person name="Han C."/>
            <person name="Goodwin L."/>
            <person name="Pitluck S."/>
            <person name="Liolios K."/>
            <person name="Mavromatis K."/>
            <person name="Mikhailova N."/>
            <person name="Pati A."/>
            <person name="Chen A."/>
            <person name="Palaniappan K."/>
            <person name="Land M."/>
            <person name="Hauser L."/>
            <person name="Chang Y.J."/>
            <person name="Jeffries C.D."/>
            <person name="Brambilla E."/>
            <person name="Rohde M."/>
            <person name="Goker M."/>
            <person name="Tindall B.J."/>
            <person name="Woyke T."/>
            <person name="Bristow J."/>
            <person name="Eisen J.A."/>
            <person name="Markowitz V."/>
            <person name="Hugenholtz P."/>
            <person name="Kyrpides N.C."/>
            <person name="Klenk H.P."/>
            <person name="Lapidus A."/>
        </authorList>
    </citation>
    <scope>NUCLEOTIDE SEQUENCE [LARGE SCALE GENOMIC DNA]</scope>
    <source>
        <strain evidence="11">DSM 17093 / CIP 108686 / LMG 22925 / RQ-24</strain>
    </source>
</reference>
<feature type="domain" description="MacB-like periplasmic core" evidence="9">
    <location>
        <begin position="22"/>
        <end position="233"/>
    </location>
</feature>
<name>D7CQQ7_TRURR</name>
<dbReference type="PANTHER" id="PTHR30489">
    <property type="entry name" value="LIPOPROTEIN-RELEASING SYSTEM TRANSMEMBRANE PROTEIN LOLE"/>
    <property type="match status" value="1"/>
</dbReference>
<dbReference type="Pfam" id="PF02687">
    <property type="entry name" value="FtsX"/>
    <property type="match status" value="1"/>
</dbReference>
<proteinExistence type="inferred from homology"/>
<comment type="subcellular location">
    <subcellularLocation>
        <location evidence="1">Cell membrane</location>
        <topology evidence="1">Multi-pass membrane protein</topology>
    </subcellularLocation>
</comment>
<dbReference type="GO" id="GO:0044874">
    <property type="term" value="P:lipoprotein localization to outer membrane"/>
    <property type="evidence" value="ECO:0007669"/>
    <property type="project" value="TreeGrafter"/>
</dbReference>
<evidence type="ECO:0000256" key="3">
    <source>
        <dbReference type="ARBA" id="ARBA00022475"/>
    </source>
</evidence>
<dbReference type="eggNOG" id="COG4591">
    <property type="taxonomic scope" value="Bacteria"/>
</dbReference>
<evidence type="ECO:0000256" key="6">
    <source>
        <dbReference type="ARBA" id="ARBA00023136"/>
    </source>
</evidence>
<evidence type="ECO:0000259" key="8">
    <source>
        <dbReference type="Pfam" id="PF02687"/>
    </source>
</evidence>
<keyword evidence="5 7" id="KW-1133">Transmembrane helix</keyword>
<keyword evidence="3" id="KW-1003">Cell membrane</keyword>
<gene>
    <name evidence="10" type="ordered locus">Trad_1926</name>
</gene>
<evidence type="ECO:0000256" key="2">
    <source>
        <dbReference type="ARBA" id="ARBA00005236"/>
    </source>
</evidence>
<dbReference type="STRING" id="649638.Trad_1926"/>
<dbReference type="PANTHER" id="PTHR30489:SF0">
    <property type="entry name" value="LIPOPROTEIN-RELEASING SYSTEM TRANSMEMBRANE PROTEIN LOLE"/>
    <property type="match status" value="1"/>
</dbReference>
<dbReference type="Pfam" id="PF12704">
    <property type="entry name" value="MacB_PCD"/>
    <property type="match status" value="1"/>
</dbReference>
<dbReference type="HOGENOM" id="CLU_000604_8_1_0"/>
<comment type="similarity">
    <text evidence="2">Belongs to the ABC-4 integral membrane protein family. LolC/E subfamily.</text>
</comment>
<dbReference type="OrthoDB" id="9808461at2"/>
<feature type="domain" description="ABC3 transporter permease C-terminal" evidence="8">
    <location>
        <begin position="264"/>
        <end position="388"/>
    </location>
</feature>
<reference evidence="11" key="1">
    <citation type="submission" date="2010-05" db="EMBL/GenBank/DDBJ databases">
        <title>The complete genome of Truepera radiovictris DSM 17093.</title>
        <authorList>
            <consortium name="US DOE Joint Genome Institute (JGI-PGF)"/>
            <person name="Lucas S."/>
            <person name="Copeland A."/>
            <person name="Lapidus A."/>
            <person name="Glavina del Rio T."/>
            <person name="Dalin E."/>
            <person name="Tice H."/>
            <person name="Bruce D."/>
            <person name="Goodwin L."/>
            <person name="Pitluck S."/>
            <person name="Kyrpides N."/>
            <person name="Mavromatis K."/>
            <person name="Ovchinnikova G."/>
            <person name="Munk A.C."/>
            <person name="Detter J.C."/>
            <person name="Han C."/>
            <person name="Tapia R."/>
            <person name="Land M."/>
            <person name="Hauser L."/>
            <person name="Markowitz V."/>
            <person name="Cheng J.-F."/>
            <person name="Hugenholtz P."/>
            <person name="Woyke T."/>
            <person name="Wu D."/>
            <person name="Tindall B."/>
            <person name="Pomrenke H.G."/>
            <person name="Brambilla E."/>
            <person name="Klenk H.-P."/>
            <person name="Eisen J.A."/>
        </authorList>
    </citation>
    <scope>NUCLEOTIDE SEQUENCE [LARGE SCALE GENOMIC DNA]</scope>
    <source>
        <strain evidence="11">DSM 17093 / CIP 108686 / LMG 22925 / RQ-24</strain>
    </source>
</reference>
<evidence type="ECO:0000313" key="11">
    <source>
        <dbReference type="Proteomes" id="UP000000379"/>
    </source>
</evidence>
<dbReference type="Proteomes" id="UP000000379">
    <property type="component" value="Chromosome"/>
</dbReference>
<keyword evidence="6 7" id="KW-0472">Membrane</keyword>
<dbReference type="KEGG" id="tra:Trad_1926"/>
<dbReference type="InterPro" id="IPR051447">
    <property type="entry name" value="Lipoprotein-release_system"/>
</dbReference>
<keyword evidence="11" id="KW-1185">Reference proteome</keyword>
<feature type="transmembrane region" description="Helical" evidence="7">
    <location>
        <begin position="355"/>
        <end position="378"/>
    </location>
</feature>
<evidence type="ECO:0000259" key="9">
    <source>
        <dbReference type="Pfam" id="PF12704"/>
    </source>
</evidence>